<keyword evidence="10" id="KW-0865">Zymogen</keyword>
<dbReference type="GO" id="GO:0006508">
    <property type="term" value="P:proteolysis"/>
    <property type="evidence" value="ECO:0007669"/>
    <property type="project" value="UniProtKB-KW"/>
</dbReference>
<dbReference type="AlphaFoldDB" id="H8XAN5"/>
<dbReference type="EC" id="3.4.23.24" evidence="4"/>
<evidence type="ECO:0000256" key="6">
    <source>
        <dbReference type="ARBA" id="ARBA00022670"/>
    </source>
</evidence>
<dbReference type="EMBL" id="HE681725">
    <property type="protein sequence ID" value="CCG24885.1"/>
    <property type="molecule type" value="Genomic_DNA"/>
</dbReference>
<evidence type="ECO:0000256" key="5">
    <source>
        <dbReference type="ARBA" id="ARBA00022525"/>
    </source>
</evidence>
<sequence length="380" mass="40999">MLKMHISTILSILTASTSIFAVPVDKRLPSAPKFHTLDFDVVDMTPSSKREETETLYRRTLYYFARVSIGSTKQQIGVTVDTGSSDLWFPSNDATCTGGSDCKSLGSFTPSISNTFHNLSTSVNNNYGDGDGASGYWSKDGYWFADGTKVEQFQFGLMNSVARDTGVLGLGLPDLEATNDKYPNFPAALKNAGIVDKTAYSLYLNSASASSGSVVFGAIDKAKYSGDLAVLDFADYRWTAVELGSVTAPDGSTVDLNIPVALDSGTTYIQLDTAVAKQIYQALGLSESGSASCDQLSLDSNQLTLNFDGVSITIPYQNLFYQFSGGSLCQARIYGSNDGNNFFGDLFLQNAYVAFNLDSKKIGLAKANYNDATDLVDFWF</sequence>
<evidence type="ECO:0000256" key="15">
    <source>
        <dbReference type="SAM" id="SignalP"/>
    </source>
</evidence>
<dbReference type="GeneID" id="14542017"/>
<evidence type="ECO:0000313" key="18">
    <source>
        <dbReference type="Proteomes" id="UP000005018"/>
    </source>
</evidence>
<dbReference type="GO" id="GO:0004190">
    <property type="term" value="F:aspartic-type endopeptidase activity"/>
    <property type="evidence" value="ECO:0007669"/>
    <property type="project" value="UniProtKB-KW"/>
</dbReference>
<evidence type="ECO:0000256" key="14">
    <source>
        <dbReference type="RuleBase" id="RU000454"/>
    </source>
</evidence>
<protein>
    <recommendedName>
        <fullName evidence="4">candidapepsin</fullName>
        <ecNumber evidence="4">3.4.23.24</ecNumber>
    </recommendedName>
</protein>
<dbReference type="Gene3D" id="2.40.70.10">
    <property type="entry name" value="Acid Proteases"/>
    <property type="match status" value="2"/>
</dbReference>
<name>H8XAN5_CANO9</name>
<keyword evidence="8 14" id="KW-0064">Aspartyl protease</keyword>
<evidence type="ECO:0000256" key="11">
    <source>
        <dbReference type="ARBA" id="ARBA00023157"/>
    </source>
</evidence>
<keyword evidence="6 14" id="KW-0645">Protease</keyword>
<dbReference type="InterPro" id="IPR033876">
    <property type="entry name" value="SAP-like"/>
</dbReference>
<dbReference type="InterPro" id="IPR001461">
    <property type="entry name" value="Aspartic_peptidase_A1"/>
</dbReference>
<evidence type="ECO:0000256" key="9">
    <source>
        <dbReference type="ARBA" id="ARBA00022801"/>
    </source>
</evidence>
<dbReference type="CDD" id="cd05474">
    <property type="entry name" value="SAP_like"/>
    <property type="match status" value="1"/>
</dbReference>
<proteinExistence type="inferred from homology"/>
<evidence type="ECO:0000256" key="3">
    <source>
        <dbReference type="ARBA" id="ARBA00007447"/>
    </source>
</evidence>
<dbReference type="OrthoDB" id="771136at2759"/>
<feature type="active site" evidence="12">
    <location>
        <position position="263"/>
    </location>
</feature>
<reference evidence="17 18" key="1">
    <citation type="journal article" date="2012" name="PLoS ONE">
        <title>Sequence and analysis of the genome of the pathogenic yeast Candida orthopsilosis.</title>
        <authorList>
            <person name="Riccombeni A."/>
            <person name="Vidanes G."/>
            <person name="Proux-Wera E."/>
            <person name="Wolfe K.H."/>
            <person name="Butler G."/>
        </authorList>
    </citation>
    <scope>NUCLEOTIDE SEQUENCE [LARGE SCALE GENOMIC DNA]</scope>
    <source>
        <strain evidence="17 18">Co 90-125</strain>
    </source>
</reference>
<feature type="disulfide bond" evidence="13">
    <location>
        <begin position="293"/>
        <end position="329"/>
    </location>
</feature>
<dbReference type="GO" id="GO:0005576">
    <property type="term" value="C:extracellular region"/>
    <property type="evidence" value="ECO:0007669"/>
    <property type="project" value="UniProtKB-SubCell"/>
</dbReference>
<comment type="similarity">
    <text evidence="3 14">Belongs to the peptidase A1 family.</text>
</comment>
<feature type="active site" evidence="12">
    <location>
        <position position="81"/>
    </location>
</feature>
<keyword evidence="11 13" id="KW-1015">Disulfide bond</keyword>
<dbReference type="InterPro" id="IPR033121">
    <property type="entry name" value="PEPTIDASE_A1"/>
</dbReference>
<gene>
    <name evidence="17" type="ORF">CORT_0G02040</name>
</gene>
<comment type="catalytic activity">
    <reaction evidence="1">
        <text>Preferential cleavage at the carboxyl of hydrophobic amino acids, but fails to cleave 15-Leu-|-Tyr-16, 16-Tyr-|-Leu-17 and 24-Phe-|-Phe-25 of insulin B chain. Activates trypsinogen, and degrades keratin.</text>
        <dbReference type="EC" id="3.4.23.24"/>
    </reaction>
</comment>
<dbReference type="eggNOG" id="KOG1339">
    <property type="taxonomic scope" value="Eukaryota"/>
</dbReference>
<dbReference type="PROSITE" id="PS51767">
    <property type="entry name" value="PEPTIDASE_A1"/>
    <property type="match status" value="1"/>
</dbReference>
<dbReference type="InterPro" id="IPR021109">
    <property type="entry name" value="Peptidase_aspartic_dom_sf"/>
</dbReference>
<dbReference type="HOGENOM" id="CLU_013253_9_1_1"/>
<dbReference type="PRINTS" id="PR00792">
    <property type="entry name" value="PEPSIN"/>
</dbReference>
<dbReference type="PROSITE" id="PS00141">
    <property type="entry name" value="ASP_PROTEASE"/>
    <property type="match status" value="2"/>
</dbReference>
<feature type="domain" description="Peptidase A1" evidence="16">
    <location>
        <begin position="63"/>
        <end position="365"/>
    </location>
</feature>
<evidence type="ECO:0000259" key="16">
    <source>
        <dbReference type="PROSITE" id="PS51767"/>
    </source>
</evidence>
<evidence type="ECO:0000256" key="10">
    <source>
        <dbReference type="ARBA" id="ARBA00023145"/>
    </source>
</evidence>
<evidence type="ECO:0000256" key="13">
    <source>
        <dbReference type="PIRSR" id="PIRSR601461-2"/>
    </source>
</evidence>
<evidence type="ECO:0000256" key="4">
    <source>
        <dbReference type="ARBA" id="ARBA00013207"/>
    </source>
</evidence>
<keyword evidence="7 15" id="KW-0732">Signal</keyword>
<feature type="signal peptide" evidence="15">
    <location>
        <begin position="1"/>
        <end position="21"/>
    </location>
</feature>
<comment type="subcellular location">
    <subcellularLocation>
        <location evidence="2">Secreted</location>
    </subcellularLocation>
</comment>
<dbReference type="InterPro" id="IPR001969">
    <property type="entry name" value="Aspartic_peptidase_AS"/>
</dbReference>
<evidence type="ECO:0000256" key="8">
    <source>
        <dbReference type="ARBA" id="ARBA00022750"/>
    </source>
</evidence>
<evidence type="ECO:0000313" key="17">
    <source>
        <dbReference type="EMBL" id="CCG24885.1"/>
    </source>
</evidence>
<organism evidence="17 18">
    <name type="scientific">Candida orthopsilosis (strain 90-125)</name>
    <name type="common">Yeast</name>
    <dbReference type="NCBI Taxonomy" id="1136231"/>
    <lineage>
        <taxon>Eukaryota</taxon>
        <taxon>Fungi</taxon>
        <taxon>Dikarya</taxon>
        <taxon>Ascomycota</taxon>
        <taxon>Saccharomycotina</taxon>
        <taxon>Pichiomycetes</taxon>
        <taxon>Debaryomycetaceae</taxon>
        <taxon>Candida/Lodderomyces clade</taxon>
        <taxon>Candida</taxon>
    </lineage>
</organism>
<dbReference type="Pfam" id="PF00026">
    <property type="entry name" value="Asp"/>
    <property type="match status" value="1"/>
</dbReference>
<dbReference type="KEGG" id="cot:CORT_0G02040"/>
<keyword evidence="5" id="KW-0964">Secreted</keyword>
<evidence type="ECO:0000256" key="2">
    <source>
        <dbReference type="ARBA" id="ARBA00004613"/>
    </source>
</evidence>
<dbReference type="PANTHER" id="PTHR47966:SF65">
    <property type="entry name" value="ASPARTIC-TYPE ENDOPEPTIDASE"/>
    <property type="match status" value="1"/>
</dbReference>
<keyword evidence="18" id="KW-1185">Reference proteome</keyword>
<dbReference type="RefSeq" id="XP_003871011.1">
    <property type="nucleotide sequence ID" value="XM_003870962.1"/>
</dbReference>
<dbReference type="Proteomes" id="UP000005018">
    <property type="component" value="Chromosome 7"/>
</dbReference>
<evidence type="ECO:0000256" key="1">
    <source>
        <dbReference type="ARBA" id="ARBA00001675"/>
    </source>
</evidence>
<evidence type="ECO:0000256" key="12">
    <source>
        <dbReference type="PIRSR" id="PIRSR601461-1"/>
    </source>
</evidence>
<feature type="chain" id="PRO_5003616928" description="candidapepsin" evidence="15">
    <location>
        <begin position="22"/>
        <end position="380"/>
    </location>
</feature>
<accession>H8XAN5</accession>
<evidence type="ECO:0000256" key="7">
    <source>
        <dbReference type="ARBA" id="ARBA00022729"/>
    </source>
</evidence>
<keyword evidence="9 14" id="KW-0378">Hydrolase</keyword>
<dbReference type="PANTHER" id="PTHR47966">
    <property type="entry name" value="BETA-SITE APP-CLEAVING ENZYME, ISOFORM A-RELATED"/>
    <property type="match status" value="1"/>
</dbReference>
<dbReference type="SUPFAM" id="SSF50630">
    <property type="entry name" value="Acid proteases"/>
    <property type="match status" value="1"/>
</dbReference>